<sequence>FNNSDSDINPNLNDIHETTEKNEIDTESQSDNIIASTVYLYHVVSPRIQLIKVQLQLFQRKEKKIDMQ</sequence>
<evidence type="ECO:0000256" key="1">
    <source>
        <dbReference type="SAM" id="MobiDB-lite"/>
    </source>
</evidence>
<comment type="caution">
    <text evidence="2">The sequence shown here is derived from an EMBL/GenBank/DDBJ whole genome shotgun (WGS) entry which is preliminary data.</text>
</comment>
<evidence type="ECO:0000313" key="2">
    <source>
        <dbReference type="EMBL" id="CAG8625489.1"/>
    </source>
</evidence>
<evidence type="ECO:0000313" key="3">
    <source>
        <dbReference type="Proteomes" id="UP000789831"/>
    </source>
</evidence>
<feature type="compositionally biased region" description="Polar residues" evidence="1">
    <location>
        <begin position="1"/>
        <end position="12"/>
    </location>
</feature>
<dbReference type="Proteomes" id="UP000789831">
    <property type="component" value="Unassembled WGS sequence"/>
</dbReference>
<dbReference type="EMBL" id="CAJVPL010003067">
    <property type="protein sequence ID" value="CAG8625489.1"/>
    <property type="molecule type" value="Genomic_DNA"/>
</dbReference>
<protein>
    <submittedName>
        <fullName evidence="2">9331_t:CDS:1</fullName>
    </submittedName>
</protein>
<dbReference type="AlphaFoldDB" id="A0A9N9D433"/>
<feature type="region of interest" description="Disordered" evidence="1">
    <location>
        <begin position="1"/>
        <end position="28"/>
    </location>
</feature>
<keyword evidence="3" id="KW-1185">Reference proteome</keyword>
<name>A0A9N9D433_9GLOM</name>
<proteinExistence type="predicted"/>
<reference evidence="2" key="1">
    <citation type="submission" date="2021-06" db="EMBL/GenBank/DDBJ databases">
        <authorList>
            <person name="Kallberg Y."/>
            <person name="Tangrot J."/>
            <person name="Rosling A."/>
        </authorList>
    </citation>
    <scope>NUCLEOTIDE SEQUENCE</scope>
    <source>
        <strain evidence="2">MT106</strain>
    </source>
</reference>
<gene>
    <name evidence="2" type="ORF">AGERDE_LOCUS10265</name>
</gene>
<feature type="non-terminal residue" evidence="2">
    <location>
        <position position="1"/>
    </location>
</feature>
<accession>A0A9N9D433</accession>
<organism evidence="2 3">
    <name type="scientific">Ambispora gerdemannii</name>
    <dbReference type="NCBI Taxonomy" id="144530"/>
    <lineage>
        <taxon>Eukaryota</taxon>
        <taxon>Fungi</taxon>
        <taxon>Fungi incertae sedis</taxon>
        <taxon>Mucoromycota</taxon>
        <taxon>Glomeromycotina</taxon>
        <taxon>Glomeromycetes</taxon>
        <taxon>Archaeosporales</taxon>
        <taxon>Ambisporaceae</taxon>
        <taxon>Ambispora</taxon>
    </lineage>
</organism>
<feature type="compositionally biased region" description="Basic and acidic residues" evidence="1">
    <location>
        <begin position="14"/>
        <end position="24"/>
    </location>
</feature>